<dbReference type="AlphaFoldDB" id="A0A4V1A2R5"/>
<dbReference type="InterPro" id="IPR016181">
    <property type="entry name" value="Acyl_CoA_acyltransferase"/>
</dbReference>
<dbReference type="Gene3D" id="3.40.630.30">
    <property type="match status" value="1"/>
</dbReference>
<evidence type="ECO:0000259" key="1">
    <source>
        <dbReference type="PROSITE" id="PS51186"/>
    </source>
</evidence>
<proteinExistence type="predicted"/>
<evidence type="ECO:0000313" key="3">
    <source>
        <dbReference type="Proteomes" id="UP000291151"/>
    </source>
</evidence>
<keyword evidence="3" id="KW-1185">Reference proteome</keyword>
<keyword evidence="2" id="KW-0808">Transferase</keyword>
<dbReference type="KEGG" id="uth:DKZ56_01390"/>
<evidence type="ECO:0000313" key="2">
    <source>
        <dbReference type="EMBL" id="QBK24670.1"/>
    </source>
</evidence>
<organism evidence="2 3">
    <name type="scientific">Ureibacillus thermophilus</name>
    <dbReference type="NCBI Taxonomy" id="367743"/>
    <lineage>
        <taxon>Bacteria</taxon>
        <taxon>Bacillati</taxon>
        <taxon>Bacillota</taxon>
        <taxon>Bacilli</taxon>
        <taxon>Bacillales</taxon>
        <taxon>Caryophanaceae</taxon>
        <taxon>Ureibacillus</taxon>
    </lineage>
</organism>
<protein>
    <submittedName>
        <fullName evidence="2">GNAT family N-acetyltransferase</fullName>
    </submittedName>
</protein>
<dbReference type="EMBL" id="CP036528">
    <property type="protein sequence ID" value="QBK24670.1"/>
    <property type="molecule type" value="Genomic_DNA"/>
</dbReference>
<feature type="domain" description="N-acetyltransferase" evidence="1">
    <location>
        <begin position="15"/>
        <end position="182"/>
    </location>
</feature>
<gene>
    <name evidence="2" type="ORF">DKZ56_01390</name>
</gene>
<dbReference type="GO" id="GO:0016747">
    <property type="term" value="F:acyltransferase activity, transferring groups other than amino-acyl groups"/>
    <property type="evidence" value="ECO:0007669"/>
    <property type="project" value="InterPro"/>
</dbReference>
<dbReference type="SUPFAM" id="SSF55729">
    <property type="entry name" value="Acyl-CoA N-acyltransferases (Nat)"/>
    <property type="match status" value="1"/>
</dbReference>
<dbReference type="RefSeq" id="WP_208650945.1">
    <property type="nucleotide sequence ID" value="NZ_CP036528.1"/>
</dbReference>
<dbReference type="InterPro" id="IPR000182">
    <property type="entry name" value="GNAT_dom"/>
</dbReference>
<dbReference type="Proteomes" id="UP000291151">
    <property type="component" value="Chromosome"/>
</dbReference>
<reference evidence="2 3" key="1">
    <citation type="submission" date="2019-02" db="EMBL/GenBank/DDBJ databases">
        <title>Ureibacillus thermophilus.</title>
        <authorList>
            <person name="Sunny J.S."/>
            <person name="Natarajan A."/>
            <person name="Saleena L.M."/>
        </authorList>
    </citation>
    <scope>NUCLEOTIDE SEQUENCE [LARGE SCALE GENOMIC DNA]</scope>
    <source>
        <strain evidence="2 3">LM102</strain>
    </source>
</reference>
<name>A0A4V1A2R5_9BACL</name>
<dbReference type="PROSITE" id="PS51186">
    <property type="entry name" value="GNAT"/>
    <property type="match status" value="1"/>
</dbReference>
<sequence>MCEIIEKGVLKDIVYYVKKLKMSDLPQILALQQAVVNSLPNQETLQPLTIEEFQYILQGNGLMIGVFVDEQLIAFRALLIPELDDQGLGKDIGLVDEADLKRVLYQEISNVHPDFRGYGLQKKMAQIIMKKIDTSRFDYVLATVMPYNIPSMKDKFYQGMYIAALKEKYGGKLRYIFAKPLHKELQLEKESVWISMGDIEGQKNLLHNGYVGIAIKEQGNKWFVEFKKALEKGLE</sequence>
<accession>A0A4V1A2R5</accession>